<name>A0AAD6ZEH3_9AGAR</name>
<evidence type="ECO:0000313" key="2">
    <source>
        <dbReference type="EMBL" id="KAJ7319285.1"/>
    </source>
</evidence>
<organism evidence="2 3">
    <name type="scientific">Mycena albidolilacea</name>
    <dbReference type="NCBI Taxonomy" id="1033008"/>
    <lineage>
        <taxon>Eukaryota</taxon>
        <taxon>Fungi</taxon>
        <taxon>Dikarya</taxon>
        <taxon>Basidiomycota</taxon>
        <taxon>Agaricomycotina</taxon>
        <taxon>Agaricomycetes</taxon>
        <taxon>Agaricomycetidae</taxon>
        <taxon>Agaricales</taxon>
        <taxon>Marasmiineae</taxon>
        <taxon>Mycenaceae</taxon>
        <taxon>Mycena</taxon>
    </lineage>
</organism>
<dbReference type="AlphaFoldDB" id="A0AAD6ZEH3"/>
<comment type="caution">
    <text evidence="2">The sequence shown here is derived from an EMBL/GenBank/DDBJ whole genome shotgun (WGS) entry which is preliminary data.</text>
</comment>
<feature type="compositionally biased region" description="Acidic residues" evidence="1">
    <location>
        <begin position="434"/>
        <end position="447"/>
    </location>
</feature>
<dbReference type="Proteomes" id="UP001218218">
    <property type="component" value="Unassembled WGS sequence"/>
</dbReference>
<feature type="compositionally biased region" description="Polar residues" evidence="1">
    <location>
        <begin position="419"/>
        <end position="431"/>
    </location>
</feature>
<proteinExistence type="predicted"/>
<gene>
    <name evidence="2" type="ORF">DFH08DRAFT_390226</name>
</gene>
<dbReference type="EMBL" id="JARIHO010000054">
    <property type="protein sequence ID" value="KAJ7319285.1"/>
    <property type="molecule type" value="Genomic_DNA"/>
</dbReference>
<keyword evidence="3" id="KW-1185">Reference proteome</keyword>
<evidence type="ECO:0000313" key="3">
    <source>
        <dbReference type="Proteomes" id="UP001218218"/>
    </source>
</evidence>
<protein>
    <submittedName>
        <fullName evidence="2">Uncharacterized protein</fullName>
    </submittedName>
</protein>
<evidence type="ECO:0000256" key="1">
    <source>
        <dbReference type="SAM" id="MobiDB-lite"/>
    </source>
</evidence>
<feature type="compositionally biased region" description="Polar residues" evidence="1">
    <location>
        <begin position="392"/>
        <end position="407"/>
    </location>
</feature>
<feature type="region of interest" description="Disordered" evidence="1">
    <location>
        <begin position="379"/>
        <end position="474"/>
    </location>
</feature>
<reference evidence="2" key="1">
    <citation type="submission" date="2023-03" db="EMBL/GenBank/DDBJ databases">
        <title>Massive genome expansion in bonnet fungi (Mycena s.s.) driven by repeated elements and novel gene families across ecological guilds.</title>
        <authorList>
            <consortium name="Lawrence Berkeley National Laboratory"/>
            <person name="Harder C.B."/>
            <person name="Miyauchi S."/>
            <person name="Viragh M."/>
            <person name="Kuo A."/>
            <person name="Thoen E."/>
            <person name="Andreopoulos B."/>
            <person name="Lu D."/>
            <person name="Skrede I."/>
            <person name="Drula E."/>
            <person name="Henrissat B."/>
            <person name="Morin E."/>
            <person name="Kohler A."/>
            <person name="Barry K."/>
            <person name="LaButti K."/>
            <person name="Morin E."/>
            <person name="Salamov A."/>
            <person name="Lipzen A."/>
            <person name="Mereny Z."/>
            <person name="Hegedus B."/>
            <person name="Baldrian P."/>
            <person name="Stursova M."/>
            <person name="Weitz H."/>
            <person name="Taylor A."/>
            <person name="Grigoriev I.V."/>
            <person name="Nagy L.G."/>
            <person name="Martin F."/>
            <person name="Kauserud H."/>
        </authorList>
    </citation>
    <scope>NUCLEOTIDE SEQUENCE</scope>
    <source>
        <strain evidence="2">CBHHK002</strain>
    </source>
</reference>
<sequence>MAGAHVSNALVPYYPNSNRDVVKTQEIVGPQGAWALIRTAVLNPTPGRTLHELYMSVGKAVEKHANRAAHGLGLGPHAVAQKIKSYFGDGEERLQKLGLLRTSIPLKLAKHCEKLMKYTLPTESANTQCQAFRVIVELVTLFPGLRMNFVRARCMGGATSIDAICMLWSRPTTSPDEEWVFWNALAATSLSDSTLSTILEDCSIAQLISCDDGRLSISERLLIEHHCSGSNICSALCVRYLVGLLDLARFWLDMSDVKFAVARKLCFEMVRILEDIGVDILELGPIAEWQTPFDYDGVDSLAITLLNGFAIWFSKLEPDIWAIQPWYESFRKFLQILRRPRSAELLPNSSDCAMKGFNNIVPAVYQDVELQVAMDSAEGTPSAKNTVKMDLNCSNNSMSSLQSNIQEPQDPDEQAGSVHESQSGDSHSLASDTEAVESEQEIEEDISSQDSGDKTQRVASGAESHTPDSDARNLQYETEEDISLQSDKGNNITAEMDNDDNSEFDMELDLESKADAGDSRNIYRDVVSANINYTIHNDFSG</sequence>
<accession>A0AAD6ZEH3</accession>